<keyword evidence="5" id="KW-0472">Membrane</keyword>
<gene>
    <name evidence="6" type="ORF">K788_0002749</name>
</gene>
<evidence type="ECO:0000256" key="5">
    <source>
        <dbReference type="ARBA" id="ARBA00023136"/>
    </source>
</evidence>
<accession>A0A0P0RCL9</accession>
<evidence type="ECO:0000313" key="7">
    <source>
        <dbReference type="Proteomes" id="UP000019146"/>
    </source>
</evidence>
<protein>
    <submittedName>
        <fullName evidence="6">Glycosyl transferase</fullName>
    </submittedName>
</protein>
<dbReference type="KEGG" id="bcai:K788_0002749"/>
<reference evidence="6 7" key="1">
    <citation type="journal article" date="2014" name="Genome Announc.">
        <title>Draft Genome Sequence of the Haloacid-Degrading Burkholderia caribensis Strain MBA4.</title>
        <authorList>
            <person name="Pan Y."/>
            <person name="Kong K.F."/>
            <person name="Tsang J.S."/>
        </authorList>
    </citation>
    <scope>NUCLEOTIDE SEQUENCE [LARGE SCALE GENOMIC DNA]</scope>
    <source>
        <strain evidence="6 7">MBA4</strain>
    </source>
</reference>
<dbReference type="PANTHER" id="PTHR12154:SF4">
    <property type="entry name" value="UDP-N-ACETYLGLUCOSAMINE TRANSFERASE SUBUNIT ALG14 HOMOLOG"/>
    <property type="match status" value="1"/>
</dbReference>
<dbReference type="Pfam" id="PF08660">
    <property type="entry name" value="Alg14"/>
    <property type="match status" value="1"/>
</dbReference>
<name>A0A0P0RCL9_9BURK</name>
<dbReference type="GO" id="GO:0004577">
    <property type="term" value="F:N-acetylglucosaminyldiphosphodolichol N-acetylglucosaminyltransferase activity"/>
    <property type="evidence" value="ECO:0007669"/>
    <property type="project" value="TreeGrafter"/>
</dbReference>
<evidence type="ECO:0000256" key="3">
    <source>
        <dbReference type="ARBA" id="ARBA00022824"/>
    </source>
</evidence>
<dbReference type="SUPFAM" id="SSF53756">
    <property type="entry name" value="UDP-Glycosyltransferase/glycogen phosphorylase"/>
    <property type="match status" value="1"/>
</dbReference>
<evidence type="ECO:0000256" key="4">
    <source>
        <dbReference type="ARBA" id="ARBA00022989"/>
    </source>
</evidence>
<dbReference type="GO" id="GO:0006488">
    <property type="term" value="P:dolichol-linked oligosaccharide biosynthetic process"/>
    <property type="evidence" value="ECO:0007669"/>
    <property type="project" value="InterPro"/>
</dbReference>
<dbReference type="InterPro" id="IPR013969">
    <property type="entry name" value="Oligosacch_biosynth_Alg14"/>
</dbReference>
<organism evidence="6 7">
    <name type="scientific">Paraburkholderia caribensis MBA4</name>
    <dbReference type="NCBI Taxonomy" id="1323664"/>
    <lineage>
        <taxon>Bacteria</taxon>
        <taxon>Pseudomonadati</taxon>
        <taxon>Pseudomonadota</taxon>
        <taxon>Betaproteobacteria</taxon>
        <taxon>Burkholderiales</taxon>
        <taxon>Burkholderiaceae</taxon>
        <taxon>Paraburkholderia</taxon>
    </lineage>
</organism>
<comment type="subcellular location">
    <subcellularLocation>
        <location evidence="1">Endoplasmic reticulum membrane</location>
        <topology evidence="1">Single-pass membrane protein</topology>
    </subcellularLocation>
</comment>
<dbReference type="PANTHER" id="PTHR12154">
    <property type="entry name" value="GLYCOSYL TRANSFERASE-RELATED"/>
    <property type="match status" value="1"/>
</dbReference>
<evidence type="ECO:0000256" key="1">
    <source>
        <dbReference type="ARBA" id="ARBA00004389"/>
    </source>
</evidence>
<keyword evidence="4" id="KW-1133">Transmembrane helix</keyword>
<dbReference type="Gene3D" id="3.40.50.2000">
    <property type="entry name" value="Glycogen Phosphorylase B"/>
    <property type="match status" value="1"/>
</dbReference>
<evidence type="ECO:0000256" key="2">
    <source>
        <dbReference type="ARBA" id="ARBA00022692"/>
    </source>
</evidence>
<dbReference type="Proteomes" id="UP000019146">
    <property type="component" value="Chromosome 2"/>
</dbReference>
<proteinExistence type="predicted"/>
<sequence>MKKKILLVCSNGGHYVQLSILASAFSGHDVVWAVSGTDTLLARKDGYCLIEANKTTPIKVVGLAFQIARILIAKRPDVIVSTGAAPGLLAVALSRLVGAKAKTIWIDSIANSARLSLSGRIARHFASETLTQWRHLETPTVRYWGAVL</sequence>
<evidence type="ECO:0000313" key="6">
    <source>
        <dbReference type="EMBL" id="ALL66227.1"/>
    </source>
</evidence>
<dbReference type="RefSeq" id="WP_035989242.1">
    <property type="nucleotide sequence ID" value="NZ_CP012747.1"/>
</dbReference>
<dbReference type="AlphaFoldDB" id="A0A0P0RCL9"/>
<keyword evidence="3" id="KW-0256">Endoplasmic reticulum</keyword>
<keyword evidence="2" id="KW-0812">Transmembrane</keyword>
<dbReference type="GeneID" id="69970217"/>
<dbReference type="EMBL" id="CP012747">
    <property type="protein sequence ID" value="ALL66227.1"/>
    <property type="molecule type" value="Genomic_DNA"/>
</dbReference>
<keyword evidence="6" id="KW-0808">Transferase</keyword>